<dbReference type="RefSeq" id="WP_189497671.1">
    <property type="nucleotide sequence ID" value="NZ_BMZH01000006.1"/>
</dbReference>
<dbReference type="InterPro" id="IPR036866">
    <property type="entry name" value="RibonucZ/Hydroxyglut_hydro"/>
</dbReference>
<gene>
    <name evidence="3" type="ORF">GCM10009069_18210</name>
</gene>
<dbReference type="Proteomes" id="UP000634004">
    <property type="component" value="Unassembled WGS sequence"/>
</dbReference>
<organism evidence="3 4">
    <name type="scientific">Algimonas arctica</name>
    <dbReference type="NCBI Taxonomy" id="1479486"/>
    <lineage>
        <taxon>Bacteria</taxon>
        <taxon>Pseudomonadati</taxon>
        <taxon>Pseudomonadota</taxon>
        <taxon>Alphaproteobacteria</taxon>
        <taxon>Maricaulales</taxon>
        <taxon>Robiginitomaculaceae</taxon>
        <taxon>Algimonas</taxon>
    </lineage>
</organism>
<reference evidence="3" key="1">
    <citation type="journal article" date="2014" name="Int. J. Syst. Evol. Microbiol.">
        <title>Complete genome sequence of Corynebacterium casei LMG S-19264T (=DSM 44701T), isolated from a smear-ripened cheese.</title>
        <authorList>
            <consortium name="US DOE Joint Genome Institute (JGI-PGF)"/>
            <person name="Walter F."/>
            <person name="Albersmeier A."/>
            <person name="Kalinowski J."/>
            <person name="Ruckert C."/>
        </authorList>
    </citation>
    <scope>NUCLEOTIDE SEQUENCE</scope>
    <source>
        <strain evidence="3">KCTC 32513</strain>
    </source>
</reference>
<dbReference type="SUPFAM" id="SSF56281">
    <property type="entry name" value="Metallo-hydrolase/oxidoreductase"/>
    <property type="match status" value="1"/>
</dbReference>
<comment type="caution">
    <text evidence="3">The sequence shown here is derived from an EMBL/GenBank/DDBJ whole genome shotgun (WGS) entry which is preliminary data.</text>
</comment>
<evidence type="ECO:0000313" key="4">
    <source>
        <dbReference type="Proteomes" id="UP000634004"/>
    </source>
</evidence>
<dbReference type="AlphaFoldDB" id="A0A8J3CSM9"/>
<dbReference type="PANTHER" id="PTHR46018">
    <property type="entry name" value="ZINC PHOSPHODIESTERASE ELAC PROTEIN 1"/>
    <property type="match status" value="1"/>
</dbReference>
<proteinExistence type="predicted"/>
<protein>
    <submittedName>
        <fullName evidence="3">Ribonuclease Z</fullName>
    </submittedName>
</protein>
<dbReference type="SMART" id="SM00849">
    <property type="entry name" value="Lactamase_B"/>
    <property type="match status" value="1"/>
</dbReference>
<feature type="domain" description="Metallo-beta-lactamase" evidence="2">
    <location>
        <begin position="68"/>
        <end position="286"/>
    </location>
</feature>
<dbReference type="EMBL" id="BMZH01000006">
    <property type="protein sequence ID" value="GHA95546.1"/>
    <property type="molecule type" value="Genomic_DNA"/>
</dbReference>
<evidence type="ECO:0000259" key="2">
    <source>
        <dbReference type="SMART" id="SM00849"/>
    </source>
</evidence>
<keyword evidence="1" id="KW-0378">Hydrolase</keyword>
<accession>A0A8J3CSM9</accession>
<dbReference type="PANTHER" id="PTHR46018:SF2">
    <property type="entry name" value="ZINC PHOSPHODIESTERASE ELAC PROTEIN 1"/>
    <property type="match status" value="1"/>
</dbReference>
<dbReference type="GO" id="GO:0042781">
    <property type="term" value="F:3'-tRNA processing endoribonuclease activity"/>
    <property type="evidence" value="ECO:0007669"/>
    <property type="project" value="TreeGrafter"/>
</dbReference>
<reference evidence="3" key="2">
    <citation type="submission" date="2020-09" db="EMBL/GenBank/DDBJ databases">
        <authorList>
            <person name="Sun Q."/>
            <person name="Kim S."/>
        </authorList>
    </citation>
    <scope>NUCLEOTIDE SEQUENCE</scope>
    <source>
        <strain evidence="3">KCTC 32513</strain>
    </source>
</reference>
<keyword evidence="4" id="KW-1185">Reference proteome</keyword>
<evidence type="ECO:0000256" key="1">
    <source>
        <dbReference type="ARBA" id="ARBA00022801"/>
    </source>
</evidence>
<dbReference type="CDD" id="cd07719">
    <property type="entry name" value="arylsulfatase_AtsA-like_MBL-fold"/>
    <property type="match status" value="1"/>
</dbReference>
<sequence length="354" mass="37569">MKKIIAIGVILLLAGLAALRFAHTVLVPNRFEALAQELVGTNTTADFDDGLYVFIGGAGAPIPDPLRNGPTLGILAGDKAFIIDAGSGGFRNLLQMGFPVDKIDNIYLTHLHSDHIDGLGEALMLSWINGRRDTPLPVTGPRGTEIVTDGFMQAYRLDSQHRTEHHGVAVANPSGFGAQPIEIDGLDSQVLRDEGGLKITAFTVDHAPVKGAFGYRIDYKDRSIAISGDTVYSPNLIAQSQGVDVLFHEALNTDMVATLGAAAEKNGAVSLAKIMADIPDYHTSPHDAARAATEVDANALVLYHIIPPLPAKALNKMFLGDAVDVYDGPITVSRDGTVISLPSGSDAVSYDNRL</sequence>
<dbReference type="Pfam" id="PF12706">
    <property type="entry name" value="Lactamase_B_2"/>
    <property type="match status" value="1"/>
</dbReference>
<dbReference type="InterPro" id="IPR001279">
    <property type="entry name" value="Metallo-B-lactamas"/>
</dbReference>
<dbReference type="InterPro" id="IPR044094">
    <property type="entry name" value="AtsA-like_MBL-fold"/>
</dbReference>
<evidence type="ECO:0000313" key="3">
    <source>
        <dbReference type="EMBL" id="GHA95546.1"/>
    </source>
</evidence>
<name>A0A8J3CSM9_9PROT</name>
<dbReference type="Gene3D" id="3.60.15.10">
    <property type="entry name" value="Ribonuclease Z/Hydroxyacylglutathione hydrolase-like"/>
    <property type="match status" value="1"/>
</dbReference>